<keyword evidence="3" id="KW-1133">Transmembrane helix</keyword>
<feature type="coiled-coil region" evidence="1">
    <location>
        <begin position="108"/>
        <end position="149"/>
    </location>
</feature>
<protein>
    <submittedName>
        <fullName evidence="4">Rootletin-like protein</fullName>
    </submittedName>
</protein>
<dbReference type="OrthoDB" id="689590at2759"/>
<proteinExistence type="predicted"/>
<keyword evidence="5" id="KW-1185">Reference proteome</keyword>
<keyword evidence="3" id="KW-0812">Transmembrane</keyword>
<gene>
    <name evidence="4" type="ORF">FCM35_KLT03651</name>
</gene>
<feature type="transmembrane region" description="Helical" evidence="3">
    <location>
        <begin position="333"/>
        <end position="356"/>
    </location>
</feature>
<dbReference type="Proteomes" id="UP000623129">
    <property type="component" value="Unassembled WGS sequence"/>
</dbReference>
<feature type="region of interest" description="Disordered" evidence="2">
    <location>
        <begin position="1"/>
        <end position="52"/>
    </location>
</feature>
<feature type="coiled-coil region" evidence="1">
    <location>
        <begin position="245"/>
        <end position="332"/>
    </location>
</feature>
<dbReference type="EMBL" id="SWLB01000013">
    <property type="protein sequence ID" value="KAF3330297.1"/>
    <property type="molecule type" value="Genomic_DNA"/>
</dbReference>
<keyword evidence="1" id="KW-0175">Coiled coil</keyword>
<organism evidence="4 5">
    <name type="scientific">Carex littledalei</name>
    <dbReference type="NCBI Taxonomy" id="544730"/>
    <lineage>
        <taxon>Eukaryota</taxon>
        <taxon>Viridiplantae</taxon>
        <taxon>Streptophyta</taxon>
        <taxon>Embryophyta</taxon>
        <taxon>Tracheophyta</taxon>
        <taxon>Spermatophyta</taxon>
        <taxon>Magnoliopsida</taxon>
        <taxon>Liliopsida</taxon>
        <taxon>Poales</taxon>
        <taxon>Cyperaceae</taxon>
        <taxon>Cyperoideae</taxon>
        <taxon>Cariceae</taxon>
        <taxon>Carex</taxon>
        <taxon>Carex subgen. Euthyceras</taxon>
    </lineage>
</organism>
<evidence type="ECO:0000256" key="1">
    <source>
        <dbReference type="SAM" id="Coils"/>
    </source>
</evidence>
<comment type="caution">
    <text evidence="4">The sequence shown here is derived from an EMBL/GenBank/DDBJ whole genome shotgun (WGS) entry which is preliminary data.</text>
</comment>
<name>A0A833V9X5_9POAL</name>
<evidence type="ECO:0000256" key="3">
    <source>
        <dbReference type="SAM" id="Phobius"/>
    </source>
</evidence>
<dbReference type="AlphaFoldDB" id="A0A833V9X5"/>
<keyword evidence="3" id="KW-0472">Membrane</keyword>
<accession>A0A833V9X5</accession>
<feature type="compositionally biased region" description="Basic and acidic residues" evidence="2">
    <location>
        <begin position="31"/>
        <end position="52"/>
    </location>
</feature>
<evidence type="ECO:0000256" key="2">
    <source>
        <dbReference type="SAM" id="MobiDB-lite"/>
    </source>
</evidence>
<evidence type="ECO:0000313" key="5">
    <source>
        <dbReference type="Proteomes" id="UP000623129"/>
    </source>
</evidence>
<reference evidence="4" key="1">
    <citation type="submission" date="2020-01" db="EMBL/GenBank/DDBJ databases">
        <title>Genome sequence of Kobresia littledalei, the first chromosome-level genome in the family Cyperaceae.</title>
        <authorList>
            <person name="Qu G."/>
        </authorList>
    </citation>
    <scope>NUCLEOTIDE SEQUENCE</scope>
    <source>
        <strain evidence="4">C.B.Clarke</strain>
        <tissue evidence="4">Leaf</tissue>
    </source>
</reference>
<evidence type="ECO:0000313" key="4">
    <source>
        <dbReference type="EMBL" id="KAF3330297.1"/>
    </source>
</evidence>
<sequence length="359" mass="40702">MAKKKPTLKKEAAAPMAEPVNDHTTTSTGRDAARKEIRETASQDPSPDKTEGLKQLNLMLLKETKEKRELVSQLQSKIKEMGVDFSFASETEREIMHAILSAFVINLSIEMNEKLRETEAERKKEAERGRLLEEKAESLKEEVQAEMKKGRLAATEKAVILGHLDMKEKEVVEMGKVVKELEIVKSEMERKFFKVSEEKEALVKEGREKEVLICTLRTEKDEVETNLGECKKLVEKFEIKVEEEVKDKELKVGVLKNEKVALEAKIVTLEQEHALEISRRNTQIEVLNQKNAGKEGEIKDLKATVSGKNEKIVGIEKEIDILQLAIAEANKKLGFWCWIYPAATTILAAISFIYAARAR</sequence>